<protein>
    <submittedName>
        <fullName evidence="4">Pectate lyase</fullName>
    </submittedName>
</protein>
<dbReference type="GO" id="GO:0016829">
    <property type="term" value="F:lyase activity"/>
    <property type="evidence" value="ECO:0007669"/>
    <property type="project" value="UniProtKB-KW"/>
</dbReference>
<evidence type="ECO:0000313" key="4">
    <source>
        <dbReference type="EMBL" id="MTI28824.1"/>
    </source>
</evidence>
<reference evidence="4 5" key="1">
    <citation type="submission" date="2019-02" db="EMBL/GenBank/DDBJ databases">
        <authorList>
            <person name="Goldberg S.R."/>
            <person name="Haltli B.A."/>
            <person name="Correa H."/>
            <person name="Russell K.G."/>
        </authorList>
    </citation>
    <scope>NUCLEOTIDE SEQUENCE [LARGE SCALE GENOMIC DNA]</scope>
    <source>
        <strain evidence="4 5">JCM 16186</strain>
    </source>
</reference>
<evidence type="ECO:0000256" key="1">
    <source>
        <dbReference type="ARBA" id="ARBA00022723"/>
    </source>
</evidence>
<keyword evidence="5" id="KW-1185">Reference proteome</keyword>
<dbReference type="InterPro" id="IPR012334">
    <property type="entry name" value="Pectin_lyas_fold"/>
</dbReference>
<comment type="caution">
    <text evidence="4">The sequence shown here is derived from an EMBL/GenBank/DDBJ whole genome shotgun (WGS) entry which is preliminary data.</text>
</comment>
<evidence type="ECO:0000256" key="2">
    <source>
        <dbReference type="ARBA" id="ARBA00023180"/>
    </source>
</evidence>
<keyword evidence="1" id="KW-0479">Metal-binding</keyword>
<dbReference type="InterPro" id="IPR052063">
    <property type="entry name" value="Polysaccharide_Lyase_1"/>
</dbReference>
<organism evidence="4 5">
    <name type="scientific">Fulvivirga kasyanovii</name>
    <dbReference type="NCBI Taxonomy" id="396812"/>
    <lineage>
        <taxon>Bacteria</taxon>
        <taxon>Pseudomonadati</taxon>
        <taxon>Bacteroidota</taxon>
        <taxon>Cytophagia</taxon>
        <taxon>Cytophagales</taxon>
        <taxon>Fulvivirgaceae</taxon>
        <taxon>Fulvivirga</taxon>
    </lineage>
</organism>
<name>A0ABW9RX33_9BACT</name>
<accession>A0ABW9RX33</accession>
<dbReference type="SUPFAM" id="SSF51126">
    <property type="entry name" value="Pectin lyase-like"/>
    <property type="match status" value="1"/>
</dbReference>
<dbReference type="PANTHER" id="PTHR42970:SF1">
    <property type="entry name" value="PECTATE LYASE C-RELATED"/>
    <property type="match status" value="1"/>
</dbReference>
<dbReference type="EMBL" id="SMLW01000673">
    <property type="protein sequence ID" value="MTI28824.1"/>
    <property type="molecule type" value="Genomic_DNA"/>
</dbReference>
<proteinExistence type="predicted"/>
<dbReference type="PANTHER" id="PTHR42970">
    <property type="entry name" value="PECTATE LYASE C-RELATED"/>
    <property type="match status" value="1"/>
</dbReference>
<dbReference type="Proteomes" id="UP000798808">
    <property type="component" value="Unassembled WGS sequence"/>
</dbReference>
<dbReference type="InterPro" id="IPR011050">
    <property type="entry name" value="Pectin_lyase_fold/virulence"/>
</dbReference>
<keyword evidence="4" id="KW-0456">Lyase</keyword>
<evidence type="ECO:0000313" key="5">
    <source>
        <dbReference type="Proteomes" id="UP000798808"/>
    </source>
</evidence>
<evidence type="ECO:0000256" key="3">
    <source>
        <dbReference type="SAM" id="MobiDB-lite"/>
    </source>
</evidence>
<gene>
    <name evidence="4" type="ORF">E1163_27945</name>
</gene>
<dbReference type="Gene3D" id="2.160.20.10">
    <property type="entry name" value="Single-stranded right-handed beta-helix, Pectin lyase-like"/>
    <property type="match status" value="1"/>
</dbReference>
<feature type="region of interest" description="Disordered" evidence="3">
    <location>
        <begin position="365"/>
        <end position="396"/>
    </location>
</feature>
<sequence length="424" mass="46341">MFLPAIISAQQLAFPGAEGFGKYATGGRGGKVLIVTNLNDSGPGSLREAIKAKGPRIITFAVSGNIALESDLPIDNGELTIAGQSAPGDGICIKNYPVRVSADNVIIRYIRFRLGDEEHVEDDAFKGRGNRNVIIDHCSVSWSTDECASFYKNSDFTLQWCIISESLSQSVHKKGAHGYGGIWGGVNTSFHHNLIAHHSSRNPRFSGSSSTPNSPEELVDFRNNVIYNWGHNSVYGGEKGRYNMVNNYYKAGPATKKSIKDRIVNPSEPYGKFYVHGNYVAGSEKVTENNWAGGVQCENPESTKAEEPFEAIPINTQTAEEAYESVLASAGASHCRDAVDKRIVEEVKKGTASFNNGIIDSQKDVGGWPELKTKKAPEDTDNDGMPDKWETKYGLNPKDSNDAVAYGIDNEYTNIEVYLNQLVK</sequence>
<keyword evidence="2" id="KW-0325">Glycoprotein</keyword>